<dbReference type="PROSITE" id="PS51257">
    <property type="entry name" value="PROKAR_LIPOPROTEIN"/>
    <property type="match status" value="1"/>
</dbReference>
<dbReference type="Gene3D" id="3.40.190.10">
    <property type="entry name" value="Periplasmic binding protein-like II"/>
    <property type="match status" value="1"/>
</dbReference>
<organism evidence="3 4">
    <name type="scientific">Pseudorhodoferax soli</name>
    <dbReference type="NCBI Taxonomy" id="545864"/>
    <lineage>
        <taxon>Bacteria</taxon>
        <taxon>Pseudomonadati</taxon>
        <taxon>Pseudomonadota</taxon>
        <taxon>Betaproteobacteria</taxon>
        <taxon>Burkholderiales</taxon>
        <taxon>Comamonadaceae</taxon>
    </lineage>
</organism>
<dbReference type="Proteomes" id="UP000252884">
    <property type="component" value="Unassembled WGS sequence"/>
</dbReference>
<keyword evidence="4" id="KW-1185">Reference proteome</keyword>
<gene>
    <name evidence="3" type="ORF">DES41_11364</name>
</gene>
<dbReference type="EMBL" id="QPJK01000013">
    <property type="protein sequence ID" value="RCW65140.1"/>
    <property type="molecule type" value="Genomic_DNA"/>
</dbReference>
<dbReference type="SUPFAM" id="SSF53850">
    <property type="entry name" value="Periplasmic binding protein-like II"/>
    <property type="match status" value="1"/>
</dbReference>
<dbReference type="PANTHER" id="PTHR42928:SF5">
    <property type="entry name" value="BLR1237 PROTEIN"/>
    <property type="match status" value="1"/>
</dbReference>
<dbReference type="RefSeq" id="WP_114471938.1">
    <property type="nucleotide sequence ID" value="NZ_QPJK01000013.1"/>
</dbReference>
<sequence length="328" mass="33713">MFSSKLLQAVFATCSLFACTVAPAQTPAPQSDRVVRLVVPFAPGGATDIVARAFSDALARELAQTVIVENRPGAGGAVGANFVSKAAPDGLVLGLATVSTMATNPAINPKNPYDPVTGFTPIITLATVPVVLAVNASKLPVSNLEQLVAQLARCPIPCTFASAGTGGVGHLDGELFKAVTGTPLVHVPYKGAGPAIADLLGGQVDMMFDNLPSMLPHIQSGALRAIAVMSPQRSAALPQVPTFTEAGQPALDNTAWMGLVAPAKLPPALQQRLHAAADRALADPSVRQRFEKAGIQAVGGSVAAFTALIDKELGIRRAIVADRGLKLE</sequence>
<protein>
    <submittedName>
        <fullName evidence="3">Tripartite-type tricarboxylate transporter receptor subunit TctC</fullName>
    </submittedName>
</protein>
<evidence type="ECO:0000313" key="3">
    <source>
        <dbReference type="EMBL" id="RCW65140.1"/>
    </source>
</evidence>
<reference evidence="3 4" key="1">
    <citation type="submission" date="2018-07" db="EMBL/GenBank/DDBJ databases">
        <title>Genomic Encyclopedia of Type Strains, Phase IV (KMG-IV): sequencing the most valuable type-strain genomes for metagenomic binning, comparative biology and taxonomic classification.</title>
        <authorList>
            <person name="Goeker M."/>
        </authorList>
    </citation>
    <scope>NUCLEOTIDE SEQUENCE [LARGE SCALE GENOMIC DNA]</scope>
    <source>
        <strain evidence="3 4">DSM 21634</strain>
    </source>
</reference>
<accession>A0A368XB10</accession>
<evidence type="ECO:0000313" key="4">
    <source>
        <dbReference type="Proteomes" id="UP000252884"/>
    </source>
</evidence>
<comment type="caution">
    <text evidence="3">The sequence shown here is derived from an EMBL/GenBank/DDBJ whole genome shotgun (WGS) entry which is preliminary data.</text>
</comment>
<keyword evidence="2" id="KW-0732">Signal</keyword>
<evidence type="ECO:0000256" key="2">
    <source>
        <dbReference type="SAM" id="SignalP"/>
    </source>
</evidence>
<feature type="chain" id="PRO_5016942912" evidence="2">
    <location>
        <begin position="25"/>
        <end position="328"/>
    </location>
</feature>
<dbReference type="PANTHER" id="PTHR42928">
    <property type="entry name" value="TRICARBOXYLATE-BINDING PROTEIN"/>
    <property type="match status" value="1"/>
</dbReference>
<proteinExistence type="inferred from homology"/>
<keyword evidence="3" id="KW-0675">Receptor</keyword>
<dbReference type="InterPro" id="IPR005064">
    <property type="entry name" value="BUG"/>
</dbReference>
<dbReference type="OrthoDB" id="8806446at2"/>
<dbReference type="PIRSF" id="PIRSF017082">
    <property type="entry name" value="YflP"/>
    <property type="match status" value="1"/>
</dbReference>
<feature type="signal peptide" evidence="2">
    <location>
        <begin position="1"/>
        <end position="24"/>
    </location>
</feature>
<dbReference type="InterPro" id="IPR042100">
    <property type="entry name" value="Bug_dom1"/>
</dbReference>
<dbReference type="CDD" id="cd13578">
    <property type="entry name" value="PBP2_Bug27"/>
    <property type="match status" value="1"/>
</dbReference>
<comment type="similarity">
    <text evidence="1">Belongs to the UPF0065 (bug) family.</text>
</comment>
<evidence type="ECO:0000256" key="1">
    <source>
        <dbReference type="ARBA" id="ARBA00006987"/>
    </source>
</evidence>
<dbReference type="Pfam" id="PF03401">
    <property type="entry name" value="TctC"/>
    <property type="match status" value="1"/>
</dbReference>
<dbReference type="Gene3D" id="3.40.190.150">
    <property type="entry name" value="Bordetella uptake gene, domain 1"/>
    <property type="match status" value="1"/>
</dbReference>
<name>A0A368XB10_9BURK</name>
<dbReference type="AlphaFoldDB" id="A0A368XB10"/>